<evidence type="ECO:0000259" key="2">
    <source>
        <dbReference type="SMART" id="SM00646"/>
    </source>
</evidence>
<dbReference type="CDD" id="cd02696">
    <property type="entry name" value="MurNAc-LAA"/>
    <property type="match status" value="1"/>
</dbReference>
<dbReference type="Gene3D" id="3.40.630.40">
    <property type="entry name" value="Zn-dependent exopeptidases"/>
    <property type="match status" value="1"/>
</dbReference>
<dbReference type="SMART" id="SM00646">
    <property type="entry name" value="Ami_3"/>
    <property type="match status" value="1"/>
</dbReference>
<evidence type="ECO:0000313" key="4">
    <source>
        <dbReference type="Proteomes" id="UP000196594"/>
    </source>
</evidence>
<protein>
    <submittedName>
        <fullName evidence="3">N-acetylmuramoyl-L-alanine amidase</fullName>
    </submittedName>
</protein>
<sequence length="265" mass="29834">MLTISAGHYGKGTGASGYMDEGEETILVVQELENKLQQKGIKVTTIIDKQSKSQKQNLAYLVKRHNATVRELDVSIHFNSARIKQKEGIGTEVLYVNPAISPFAQKMSTEIAKAGMFKNRGAKHRTNLTFLNGTTKKAIIIEICFVNSEQDAKLYRSNKDQIIEGIAESLRSYFLKTSLQMTTKPSTLVAPPTPITRMDAQSITSRALQQKVEEIFNDKEAVREQLKQGIRLGAFQPLWLEKFDRGTLTLYDYIALTTLLYQKNN</sequence>
<dbReference type="SUPFAM" id="SSF53187">
    <property type="entry name" value="Zn-dependent exopeptidases"/>
    <property type="match status" value="1"/>
</dbReference>
<evidence type="ECO:0000313" key="3">
    <source>
        <dbReference type="EMBL" id="OUZ39560.1"/>
    </source>
</evidence>
<dbReference type="Pfam" id="PF01520">
    <property type="entry name" value="Amidase_3"/>
    <property type="match status" value="1"/>
</dbReference>
<keyword evidence="1" id="KW-0378">Hydrolase</keyword>
<organism evidence="3 4">
    <name type="scientific">Solibacillus kalamii</name>
    <dbReference type="NCBI Taxonomy" id="1748298"/>
    <lineage>
        <taxon>Bacteria</taxon>
        <taxon>Bacillati</taxon>
        <taxon>Bacillota</taxon>
        <taxon>Bacilli</taxon>
        <taxon>Bacillales</taxon>
        <taxon>Caryophanaceae</taxon>
        <taxon>Solibacillus</taxon>
    </lineage>
</organism>
<keyword evidence="4" id="KW-1185">Reference proteome</keyword>
<reference evidence="3 4" key="1">
    <citation type="journal article" date="2017" name="Int. J. Syst. Evol. Microbiol.">
        <title>Solibacillus kalamii sp. nov., isolated from a high-efficiency particulate arrestance filter system used in the International Space Station.</title>
        <authorList>
            <person name="Checinska Sielaff A."/>
            <person name="Kumar R.M."/>
            <person name="Pal D."/>
            <person name="Mayilraj S."/>
            <person name="Venkateswaran K."/>
        </authorList>
    </citation>
    <scope>NUCLEOTIDE SEQUENCE [LARGE SCALE GENOMIC DNA]</scope>
    <source>
        <strain evidence="3 4">ISSFR-015</strain>
    </source>
</reference>
<gene>
    <name evidence="3" type="ORF">CBM15_07830</name>
</gene>
<proteinExistence type="predicted"/>
<dbReference type="PANTHER" id="PTHR30404">
    <property type="entry name" value="N-ACETYLMURAMOYL-L-ALANINE AMIDASE"/>
    <property type="match status" value="1"/>
</dbReference>
<dbReference type="Proteomes" id="UP000196594">
    <property type="component" value="Unassembled WGS sequence"/>
</dbReference>
<comment type="caution">
    <text evidence="3">The sequence shown here is derived from an EMBL/GenBank/DDBJ whole genome shotgun (WGS) entry which is preliminary data.</text>
</comment>
<dbReference type="InterPro" id="IPR050695">
    <property type="entry name" value="N-acetylmuramoyl_amidase_3"/>
</dbReference>
<accession>A0ABX3ZJ49</accession>
<evidence type="ECO:0000256" key="1">
    <source>
        <dbReference type="ARBA" id="ARBA00022801"/>
    </source>
</evidence>
<dbReference type="RefSeq" id="WP_087616913.1">
    <property type="nucleotide sequence ID" value="NZ_JAFBEY010000001.1"/>
</dbReference>
<dbReference type="EMBL" id="NHNT01000003">
    <property type="protein sequence ID" value="OUZ39560.1"/>
    <property type="molecule type" value="Genomic_DNA"/>
</dbReference>
<dbReference type="PANTHER" id="PTHR30404:SF0">
    <property type="entry name" value="N-ACETYLMURAMOYL-L-ALANINE AMIDASE AMIC"/>
    <property type="match status" value="1"/>
</dbReference>
<dbReference type="InterPro" id="IPR002508">
    <property type="entry name" value="MurNAc-LAA_cat"/>
</dbReference>
<feature type="domain" description="MurNAc-LAA" evidence="2">
    <location>
        <begin position="59"/>
        <end position="171"/>
    </location>
</feature>
<name>A0ABX3ZJ49_9BACL</name>